<keyword evidence="4" id="KW-0863">Zinc-finger</keyword>
<keyword evidence="6 9" id="KW-0378">Hydrolase</keyword>
<dbReference type="EMBL" id="ML210147">
    <property type="protein sequence ID" value="TFK30086.1"/>
    <property type="molecule type" value="Genomic_DNA"/>
</dbReference>
<evidence type="ECO:0000256" key="10">
    <source>
        <dbReference type="SAM" id="MobiDB-lite"/>
    </source>
</evidence>
<dbReference type="Gene3D" id="3.10.20.90">
    <property type="entry name" value="Phosphatidylinositol 3-kinase Catalytic Subunit, Chain A, domain 1"/>
    <property type="match status" value="1"/>
</dbReference>
<dbReference type="GO" id="GO:0004843">
    <property type="term" value="F:cysteine-type deubiquitinase activity"/>
    <property type="evidence" value="ECO:0007669"/>
    <property type="project" value="UniProtKB-UniRule"/>
</dbReference>
<dbReference type="AlphaFoldDB" id="A0A5C3LDU8"/>
<dbReference type="CDD" id="cd22745">
    <property type="entry name" value="OTU_OTU1"/>
    <property type="match status" value="1"/>
</dbReference>
<dbReference type="EC" id="3.4.19.12" evidence="9"/>
<dbReference type="InterPro" id="IPR038765">
    <property type="entry name" value="Papain-like_cys_pep_sf"/>
</dbReference>
<dbReference type="Pfam" id="PF21403">
    <property type="entry name" value="OTU1_UBXL"/>
    <property type="match status" value="1"/>
</dbReference>
<dbReference type="Gene3D" id="3.90.70.80">
    <property type="match status" value="1"/>
</dbReference>
<evidence type="ECO:0000256" key="3">
    <source>
        <dbReference type="ARBA" id="ARBA00022723"/>
    </source>
</evidence>
<dbReference type="InterPro" id="IPR029071">
    <property type="entry name" value="Ubiquitin-like_domsf"/>
</dbReference>
<keyword evidence="8" id="KW-0862">Zinc</keyword>
<keyword evidence="2" id="KW-0645">Protease</keyword>
<dbReference type="InterPro" id="IPR048857">
    <property type="entry name" value="OTU1_Ubl"/>
</dbReference>
<comment type="function">
    <text evidence="9">Hydrolase that can remove conjugated ubiquitin from proteins and may therefore play an important regulatory role at the level of protein turnover by preventing degradation.</text>
</comment>
<dbReference type="Proteomes" id="UP000307440">
    <property type="component" value="Unassembled WGS sequence"/>
</dbReference>
<gene>
    <name evidence="12" type="ORF">FA15DRAFT_663435</name>
</gene>
<feature type="compositionally biased region" description="Low complexity" evidence="10">
    <location>
        <begin position="103"/>
        <end position="114"/>
    </location>
</feature>
<protein>
    <recommendedName>
        <fullName evidence="9">Ubiquitin thioesterase OTU</fullName>
        <ecNumber evidence="9">3.4.19.12</ecNumber>
    </recommendedName>
</protein>
<dbReference type="GO" id="GO:0030968">
    <property type="term" value="P:endoplasmic reticulum unfolded protein response"/>
    <property type="evidence" value="ECO:0007669"/>
    <property type="project" value="TreeGrafter"/>
</dbReference>
<keyword evidence="3" id="KW-0479">Metal-binding</keyword>
<dbReference type="GO" id="GO:0005634">
    <property type="term" value="C:nucleus"/>
    <property type="evidence" value="ECO:0007669"/>
    <property type="project" value="TreeGrafter"/>
</dbReference>
<feature type="region of interest" description="Disordered" evidence="10">
    <location>
        <begin position="82"/>
        <end position="129"/>
    </location>
</feature>
<organism evidence="12 13">
    <name type="scientific">Coprinopsis marcescibilis</name>
    <name type="common">Agaric fungus</name>
    <name type="synonym">Psathyrella marcescibilis</name>
    <dbReference type="NCBI Taxonomy" id="230819"/>
    <lineage>
        <taxon>Eukaryota</taxon>
        <taxon>Fungi</taxon>
        <taxon>Dikarya</taxon>
        <taxon>Basidiomycota</taxon>
        <taxon>Agaricomycotina</taxon>
        <taxon>Agaricomycetes</taxon>
        <taxon>Agaricomycetidae</taxon>
        <taxon>Agaricales</taxon>
        <taxon>Agaricineae</taxon>
        <taxon>Psathyrellaceae</taxon>
        <taxon>Coprinopsis</taxon>
    </lineage>
</organism>
<dbReference type="GO" id="GO:0016579">
    <property type="term" value="P:protein deubiquitination"/>
    <property type="evidence" value="ECO:0007669"/>
    <property type="project" value="TreeGrafter"/>
</dbReference>
<evidence type="ECO:0000256" key="1">
    <source>
        <dbReference type="ARBA" id="ARBA00000707"/>
    </source>
</evidence>
<dbReference type="PANTHER" id="PTHR13312:SF0">
    <property type="entry name" value="UBIQUITIN THIOESTERASE OTU1"/>
    <property type="match status" value="1"/>
</dbReference>
<dbReference type="Pfam" id="PF24560">
    <property type="entry name" value="zf-C2H2_OTU1_C"/>
    <property type="match status" value="1"/>
</dbReference>
<accession>A0A5C3LDU8</accession>
<evidence type="ECO:0000256" key="2">
    <source>
        <dbReference type="ARBA" id="ARBA00022670"/>
    </source>
</evidence>
<proteinExistence type="predicted"/>
<keyword evidence="13" id="KW-1185">Reference proteome</keyword>
<dbReference type="PROSITE" id="PS50802">
    <property type="entry name" value="OTU"/>
    <property type="match status" value="1"/>
</dbReference>
<keyword evidence="5 9" id="KW-0833">Ubl conjugation pathway</keyword>
<dbReference type="InterPro" id="IPR003323">
    <property type="entry name" value="OTU_dom"/>
</dbReference>
<evidence type="ECO:0000256" key="4">
    <source>
        <dbReference type="ARBA" id="ARBA00022771"/>
    </source>
</evidence>
<evidence type="ECO:0000256" key="8">
    <source>
        <dbReference type="ARBA" id="ARBA00022833"/>
    </source>
</evidence>
<evidence type="ECO:0000256" key="7">
    <source>
        <dbReference type="ARBA" id="ARBA00022807"/>
    </source>
</evidence>
<dbReference type="InterPro" id="IPR057766">
    <property type="entry name" value="Znf-C2H2_OTU1-like_C"/>
</dbReference>
<keyword evidence="7 9" id="KW-0788">Thiol protease</keyword>
<evidence type="ECO:0000256" key="6">
    <source>
        <dbReference type="ARBA" id="ARBA00022801"/>
    </source>
</evidence>
<evidence type="ECO:0000256" key="5">
    <source>
        <dbReference type="ARBA" id="ARBA00022786"/>
    </source>
</evidence>
<name>A0A5C3LDU8_COPMA</name>
<dbReference type="SUPFAM" id="SSF54001">
    <property type="entry name" value="Cysteine proteinases"/>
    <property type="match status" value="1"/>
</dbReference>
<dbReference type="PANTHER" id="PTHR13312">
    <property type="entry name" value="HIV-INDUCED PROTEIN-7-LIKE PROTEASE"/>
    <property type="match status" value="1"/>
</dbReference>
<feature type="domain" description="OTU" evidence="11">
    <location>
        <begin position="136"/>
        <end position="265"/>
    </location>
</feature>
<dbReference type="STRING" id="230819.A0A5C3LDU8"/>
<dbReference type="OrthoDB" id="65596at2759"/>
<reference evidence="12 13" key="1">
    <citation type="journal article" date="2019" name="Nat. Ecol. Evol.">
        <title>Megaphylogeny resolves global patterns of mushroom evolution.</title>
        <authorList>
            <person name="Varga T."/>
            <person name="Krizsan K."/>
            <person name="Foldi C."/>
            <person name="Dima B."/>
            <person name="Sanchez-Garcia M."/>
            <person name="Sanchez-Ramirez S."/>
            <person name="Szollosi G.J."/>
            <person name="Szarkandi J.G."/>
            <person name="Papp V."/>
            <person name="Albert L."/>
            <person name="Andreopoulos W."/>
            <person name="Angelini C."/>
            <person name="Antonin V."/>
            <person name="Barry K.W."/>
            <person name="Bougher N.L."/>
            <person name="Buchanan P."/>
            <person name="Buyck B."/>
            <person name="Bense V."/>
            <person name="Catcheside P."/>
            <person name="Chovatia M."/>
            <person name="Cooper J."/>
            <person name="Damon W."/>
            <person name="Desjardin D."/>
            <person name="Finy P."/>
            <person name="Geml J."/>
            <person name="Haridas S."/>
            <person name="Hughes K."/>
            <person name="Justo A."/>
            <person name="Karasinski D."/>
            <person name="Kautmanova I."/>
            <person name="Kiss B."/>
            <person name="Kocsube S."/>
            <person name="Kotiranta H."/>
            <person name="LaButti K.M."/>
            <person name="Lechner B.E."/>
            <person name="Liimatainen K."/>
            <person name="Lipzen A."/>
            <person name="Lukacs Z."/>
            <person name="Mihaltcheva S."/>
            <person name="Morgado L.N."/>
            <person name="Niskanen T."/>
            <person name="Noordeloos M.E."/>
            <person name="Ohm R.A."/>
            <person name="Ortiz-Santana B."/>
            <person name="Ovrebo C."/>
            <person name="Racz N."/>
            <person name="Riley R."/>
            <person name="Savchenko A."/>
            <person name="Shiryaev A."/>
            <person name="Soop K."/>
            <person name="Spirin V."/>
            <person name="Szebenyi C."/>
            <person name="Tomsovsky M."/>
            <person name="Tulloss R.E."/>
            <person name="Uehling J."/>
            <person name="Grigoriev I.V."/>
            <person name="Vagvolgyi C."/>
            <person name="Papp T."/>
            <person name="Martin F.M."/>
            <person name="Miettinen O."/>
            <person name="Hibbett D.S."/>
            <person name="Nagy L.G."/>
        </authorList>
    </citation>
    <scope>NUCLEOTIDE SEQUENCE [LARGE SCALE GENOMIC DNA]</scope>
    <source>
        <strain evidence="12 13">CBS 121175</strain>
    </source>
</reference>
<keyword evidence="9" id="KW-0963">Cytoplasm</keyword>
<sequence>MAPIRLRHPAGVATIQVPLDDPDYTVLDLQQEIYKLTDILPSRQTLRSGYPPRPLTLIPELSLSSLDLKGGEQIIVQGNAEPSVRGVAASPPRAVSTRAKPDTTPTQPAQQSAPAPSPQRKSSDGPDSVEVDGGYLIHRVVPDDNSCLFSSLALIFEGSITHAQNLRKAVVEGINADWDTWNEAILGMPRSRYIETISKTSSWGGAIELSILAKHYNTEIASIDVETGRIDRFSPGEQDESAAPGERNQCLVIYSGIHYDAISFSPMENAPDEWHQKLFPIKPEATDPIIQAAKKLADILRSKKAFTNTATFDLKCEQCGQGLKGEKDARAHAEQTGHVRFGEY</sequence>
<dbReference type="InterPro" id="IPR013087">
    <property type="entry name" value="Znf_C2H2_type"/>
</dbReference>
<comment type="catalytic activity">
    <reaction evidence="1 9">
        <text>Thiol-dependent hydrolysis of ester, thioester, amide, peptide and isopeptide bonds formed by the C-terminal Gly of ubiquitin (a 76-residue protein attached to proteins as an intracellular targeting signal).</text>
        <dbReference type="EC" id="3.4.19.12"/>
    </reaction>
</comment>
<evidence type="ECO:0000259" key="11">
    <source>
        <dbReference type="PROSITE" id="PS50802"/>
    </source>
</evidence>
<evidence type="ECO:0000256" key="9">
    <source>
        <dbReference type="RuleBase" id="RU367104"/>
    </source>
</evidence>
<comment type="subcellular location">
    <subcellularLocation>
        <location evidence="9">Cytoplasm</location>
    </subcellularLocation>
</comment>
<evidence type="ECO:0000313" key="12">
    <source>
        <dbReference type="EMBL" id="TFK30086.1"/>
    </source>
</evidence>
<dbReference type="SUPFAM" id="SSF54236">
    <property type="entry name" value="Ubiquitin-like"/>
    <property type="match status" value="1"/>
</dbReference>
<dbReference type="CDD" id="cd17059">
    <property type="entry name" value="Ubl_OTU1"/>
    <property type="match status" value="1"/>
</dbReference>
<evidence type="ECO:0000313" key="13">
    <source>
        <dbReference type="Proteomes" id="UP000307440"/>
    </source>
</evidence>
<dbReference type="Pfam" id="PF02338">
    <property type="entry name" value="OTU"/>
    <property type="match status" value="1"/>
</dbReference>
<dbReference type="PROSITE" id="PS00028">
    <property type="entry name" value="ZINC_FINGER_C2H2_1"/>
    <property type="match status" value="1"/>
</dbReference>
<dbReference type="GO" id="GO:0005829">
    <property type="term" value="C:cytosol"/>
    <property type="evidence" value="ECO:0007669"/>
    <property type="project" value="TreeGrafter"/>
</dbReference>
<dbReference type="GO" id="GO:0008270">
    <property type="term" value="F:zinc ion binding"/>
    <property type="evidence" value="ECO:0007669"/>
    <property type="project" value="UniProtKB-KW"/>
</dbReference>
<dbReference type="GO" id="GO:0036503">
    <property type="term" value="P:ERAD pathway"/>
    <property type="evidence" value="ECO:0007669"/>
    <property type="project" value="TreeGrafter"/>
</dbReference>